<dbReference type="Proteomes" id="UP001306508">
    <property type="component" value="Unassembled WGS sequence"/>
</dbReference>
<comment type="cofactor">
    <cofactor evidence="1">
        <name>heme b</name>
        <dbReference type="ChEBI" id="CHEBI:60344"/>
    </cofactor>
</comment>
<comment type="catalytic activity">
    <reaction evidence="14">
        <text>a 1,2-diacyl-sn-glycero-3-phospho-(1D-myo-inositol)(in) = a 1,2-diacyl-sn-glycero-3-phospho-(1D-myo-inositol)(out)</text>
        <dbReference type="Rhea" id="RHEA:38691"/>
        <dbReference type="ChEBI" id="CHEBI:57880"/>
    </reaction>
    <physiologicalReaction direction="left-to-right" evidence="14">
        <dbReference type="Rhea" id="RHEA:38692"/>
    </physiologicalReaction>
</comment>
<accession>A0AAN7WQ78</accession>
<keyword evidence="7" id="KW-0349">Heme</keyword>
<evidence type="ECO:0000256" key="8">
    <source>
        <dbReference type="ARBA" id="ARBA00022723"/>
    </source>
</evidence>
<organism evidence="18 19">
    <name type="scientific">Arxiozyma heterogenica</name>
    <dbReference type="NCBI Taxonomy" id="278026"/>
    <lineage>
        <taxon>Eukaryota</taxon>
        <taxon>Fungi</taxon>
        <taxon>Dikarya</taxon>
        <taxon>Ascomycota</taxon>
        <taxon>Saccharomycotina</taxon>
        <taxon>Saccharomycetes</taxon>
        <taxon>Saccharomycetales</taxon>
        <taxon>Saccharomycetaceae</taxon>
        <taxon>Arxiozyma</taxon>
    </lineage>
</organism>
<keyword evidence="5 16" id="KW-0813">Transport</keyword>
<evidence type="ECO:0000313" key="19">
    <source>
        <dbReference type="Proteomes" id="UP001306508"/>
    </source>
</evidence>
<evidence type="ECO:0000256" key="5">
    <source>
        <dbReference type="ARBA" id="ARBA00022448"/>
    </source>
</evidence>
<evidence type="ECO:0000256" key="14">
    <source>
        <dbReference type="ARBA" id="ARBA00024146"/>
    </source>
</evidence>
<evidence type="ECO:0000259" key="17">
    <source>
        <dbReference type="PROSITE" id="PS50191"/>
    </source>
</evidence>
<evidence type="ECO:0000256" key="10">
    <source>
        <dbReference type="ARBA" id="ARBA00022848"/>
    </source>
</evidence>
<evidence type="ECO:0000256" key="11">
    <source>
        <dbReference type="ARBA" id="ARBA00023004"/>
    </source>
</evidence>
<evidence type="ECO:0000256" key="2">
    <source>
        <dbReference type="ARBA" id="ARBA00004406"/>
    </source>
</evidence>
<keyword evidence="12 16" id="KW-0445">Lipid transport</keyword>
<gene>
    <name evidence="18" type="ORF">RI543_000183</name>
</gene>
<protein>
    <recommendedName>
        <fullName evidence="4 16">Phosphatidylinositol transfer protein SFH5</fullName>
        <shortName evidence="16">PITP SFH5</shortName>
    </recommendedName>
</protein>
<dbReference type="GO" id="GO:0005789">
    <property type="term" value="C:endoplasmic reticulum membrane"/>
    <property type="evidence" value="ECO:0007669"/>
    <property type="project" value="UniProtKB-SubCell"/>
</dbReference>
<evidence type="ECO:0000256" key="16">
    <source>
        <dbReference type="RuleBase" id="RU367059"/>
    </source>
</evidence>
<comment type="caution">
    <text evidence="18">The sequence shown here is derived from an EMBL/GenBank/DDBJ whole genome shotgun (WGS) entry which is preliminary data.</text>
</comment>
<keyword evidence="10 16" id="KW-0492">Microsome</keyword>
<comment type="similarity">
    <text evidence="3 16">Belongs to the SFH5 family.</text>
</comment>
<keyword evidence="9 16" id="KW-0256">Endoplasmic reticulum</keyword>
<proteinExistence type="inferred from homology"/>
<evidence type="ECO:0000313" key="18">
    <source>
        <dbReference type="EMBL" id="KAK5782253.1"/>
    </source>
</evidence>
<dbReference type="GO" id="GO:0043001">
    <property type="term" value="P:Golgi to plasma membrane protein transport"/>
    <property type="evidence" value="ECO:0007669"/>
    <property type="project" value="TreeGrafter"/>
</dbReference>
<comment type="function">
    <text evidence="15">Non-classical phosphatidylinositol (PtdIns) transfer protein (PITP), which exhibits PtdIns-binding/transfer activity in the absence of detectable PtdCho-binding/transfer activity. Regulates PtdIns(4,5)P2 homeostasis at the plasma membrane. Heme-binding protein that may play a role in organic oxidant-induced stress responses.</text>
</comment>
<keyword evidence="19" id="KW-1185">Reference proteome</keyword>
<evidence type="ECO:0000256" key="6">
    <source>
        <dbReference type="ARBA" id="ARBA00022490"/>
    </source>
</evidence>
<evidence type="ECO:0000256" key="4">
    <source>
        <dbReference type="ARBA" id="ARBA00018320"/>
    </source>
</evidence>
<dbReference type="EMBL" id="JAWIZZ010000006">
    <property type="protein sequence ID" value="KAK5782253.1"/>
    <property type="molecule type" value="Genomic_DNA"/>
</dbReference>
<evidence type="ECO:0000256" key="7">
    <source>
        <dbReference type="ARBA" id="ARBA00022617"/>
    </source>
</evidence>
<comment type="subcellular location">
    <subcellularLocation>
        <location evidence="16">Cytoplasm</location>
    </subcellularLocation>
    <subcellularLocation>
        <location evidence="2 16">Endoplasmic reticulum membrane</location>
        <topology evidence="2 16">Peripheral membrane protein</topology>
    </subcellularLocation>
    <subcellularLocation>
        <location evidence="16">Microsome membrane</location>
        <topology evidence="16">Peripheral membrane protein</topology>
    </subcellularLocation>
</comment>
<dbReference type="GO" id="GO:0005886">
    <property type="term" value="C:plasma membrane"/>
    <property type="evidence" value="ECO:0007669"/>
    <property type="project" value="TreeGrafter"/>
</dbReference>
<evidence type="ECO:0000256" key="1">
    <source>
        <dbReference type="ARBA" id="ARBA00001970"/>
    </source>
</evidence>
<keyword evidence="8" id="KW-0479">Metal-binding</keyword>
<evidence type="ECO:0000256" key="15">
    <source>
        <dbReference type="ARBA" id="ARBA00024180"/>
    </source>
</evidence>
<evidence type="ECO:0000256" key="13">
    <source>
        <dbReference type="ARBA" id="ARBA00023136"/>
    </source>
</evidence>
<dbReference type="Pfam" id="PF00650">
    <property type="entry name" value="CRAL_TRIO"/>
    <property type="match status" value="1"/>
</dbReference>
<dbReference type="GO" id="GO:0032541">
    <property type="term" value="C:cortical endoplasmic reticulum"/>
    <property type="evidence" value="ECO:0007669"/>
    <property type="project" value="TreeGrafter"/>
</dbReference>
<keyword evidence="13 16" id="KW-0472">Membrane</keyword>
<dbReference type="PANTHER" id="PTHR47669">
    <property type="entry name" value="PHOSPHATIDYLINOSITOL TRANSFER PROTEIN SFH5"/>
    <property type="match status" value="1"/>
</dbReference>
<keyword evidence="11" id="KW-0408">Iron</keyword>
<dbReference type="GO" id="GO:0005829">
    <property type="term" value="C:cytosol"/>
    <property type="evidence" value="ECO:0007669"/>
    <property type="project" value="TreeGrafter"/>
</dbReference>
<evidence type="ECO:0000256" key="3">
    <source>
        <dbReference type="ARBA" id="ARBA00006667"/>
    </source>
</evidence>
<feature type="domain" description="CRAL-TRIO" evidence="17">
    <location>
        <begin position="94"/>
        <end position="268"/>
    </location>
</feature>
<evidence type="ECO:0000256" key="9">
    <source>
        <dbReference type="ARBA" id="ARBA00022824"/>
    </source>
</evidence>
<dbReference type="SUPFAM" id="SSF52087">
    <property type="entry name" value="CRAL/TRIO domain"/>
    <property type="match status" value="1"/>
</dbReference>
<dbReference type="PROSITE" id="PS50191">
    <property type="entry name" value="CRAL_TRIO"/>
    <property type="match status" value="1"/>
</dbReference>
<dbReference type="InterPro" id="IPR001251">
    <property type="entry name" value="CRAL-TRIO_dom"/>
</dbReference>
<dbReference type="GO" id="GO:0017157">
    <property type="term" value="P:regulation of exocytosis"/>
    <property type="evidence" value="ECO:0007669"/>
    <property type="project" value="TreeGrafter"/>
</dbReference>
<dbReference type="AlphaFoldDB" id="A0AAN7WQ78"/>
<dbReference type="InterPro" id="IPR036865">
    <property type="entry name" value="CRAL-TRIO_dom_sf"/>
</dbReference>
<dbReference type="CDD" id="cd00170">
    <property type="entry name" value="SEC14"/>
    <property type="match status" value="1"/>
</dbReference>
<reference evidence="19" key="1">
    <citation type="submission" date="2023-07" db="EMBL/GenBank/DDBJ databases">
        <title>A draft genome of Kazachstania heterogenica Y-27499.</title>
        <authorList>
            <person name="Donic C."/>
            <person name="Kralova J.S."/>
            <person name="Fidel L."/>
            <person name="Ben-Dor S."/>
            <person name="Jung S."/>
        </authorList>
    </citation>
    <scope>NUCLEOTIDE SEQUENCE [LARGE SCALE GENOMIC DNA]</scope>
    <source>
        <strain evidence="19">Y27499</strain>
    </source>
</reference>
<evidence type="ECO:0000256" key="12">
    <source>
        <dbReference type="ARBA" id="ARBA00023055"/>
    </source>
</evidence>
<name>A0AAN7WQ78_9SACH</name>
<dbReference type="SMART" id="SM00516">
    <property type="entry name" value="SEC14"/>
    <property type="match status" value="1"/>
</dbReference>
<keyword evidence="6 16" id="KW-0963">Cytoplasm</keyword>
<dbReference type="GO" id="GO:0008526">
    <property type="term" value="F:phosphatidylinositol transfer activity"/>
    <property type="evidence" value="ECO:0007669"/>
    <property type="project" value="UniProtKB-UniRule"/>
</dbReference>
<dbReference type="GO" id="GO:0046872">
    <property type="term" value="F:metal ion binding"/>
    <property type="evidence" value="ECO:0007669"/>
    <property type="project" value="UniProtKB-KW"/>
</dbReference>
<dbReference type="InterPro" id="IPR042938">
    <property type="entry name" value="Sfh5"/>
</dbReference>
<dbReference type="PANTHER" id="PTHR47669:SF1">
    <property type="entry name" value="PHOSPHATIDYLINOSITOL TRANSFER PROTEIN SFH5"/>
    <property type="match status" value="1"/>
</dbReference>
<dbReference type="Gene3D" id="3.40.525.10">
    <property type="entry name" value="CRAL-TRIO lipid binding domain"/>
    <property type="match status" value="1"/>
</dbReference>
<sequence length="295" mass="34500">MLVFKDDNEKKVFNDIKTQLPDIIKTKCQNYDEFYGHKLIRGGNGSEYYNEDIANKLIHKLCKAYQFNETEIRQKIIKILNWRKDFNPLSAGFLEQHGEEFEKIGILTKNEANEANKKTITWNLYGQIKDKSKIFGNGKAEKFIRYRIGLMERGINLLDFDNDDDDNCYMTQIHDYKGVSLIFGMNSEMKSSIKEIVSIFQEYYPESLYAKYFVNVPNILGWIYDIIIKFIDKKTSEKFVVLSNGNKLGNYIKNCPQKDYGGTDKKTLKEQALQKVRPTDYGLFLLQQQSTQEID</sequence>